<feature type="region of interest" description="Disordered" evidence="1">
    <location>
        <begin position="139"/>
        <end position="181"/>
    </location>
</feature>
<sequence>MENLAATSKKLLFSLYISKQTLSNSASSANKKPIKPNIRSNYLDKWQNKPDYVDNENAIDYFDKNKMNNFDENEIDDFDANEIDDMDIVQSESSLCIEVVENNIQSQECSKQVTNRNSCKSKRSPLILLDNFPIDNFFNQSEHYNSDQSEDSNSEQSKDSNSDQNKHDIDQDIEEETNIEDETDEEYDTIILLSPLLNVNHSNLYVEKKVLGDIYDEKVWKEFLDEQGHPFFIGDKLPYIDIPRFTTIDPMHNIFLDTIDMGCINLKIASGFDALIADQWKIWVLVYSTYALYQFLDEDNQRYWQAFSQRIITEAKIEAGHTAMMAFLQYAEQIYELGSFPNSNRNIELEVLENFNQQIYIQQIKTKAYHYLPQNFLSSLNLITQANIEKTGTLGHYNFTVQEALDFSAMSGGLINHIVTEIYSNYNFYDENQLPKSENSILYLQQLIEQQISNLEMKISLPNSKAPTSHYLAIVDWYRRDSQKQSYFHIKSCDKIFKNILSTNANKTYYAELAMELSYLEHINNKHGIKIQRIEDTLITATTTLENLSTSTSALQDTTNNILLHIQSHGNNISSITNATINSPRTITVANPVLTAKVYDKMRYFNRFDDLESQSQDRSYIYDFEHETNEKWNETTITKICEAYFKTLKKECNTTLAAK</sequence>
<evidence type="ECO:0000313" key="2">
    <source>
        <dbReference type="EMBL" id="CAG8759553.1"/>
    </source>
</evidence>
<dbReference type="PANTHER" id="PTHR46579">
    <property type="entry name" value="F5/8 TYPE C DOMAIN-CONTAINING PROTEIN-RELATED"/>
    <property type="match status" value="1"/>
</dbReference>
<accession>A0ABN7VD62</accession>
<comment type="caution">
    <text evidence="2">The sequence shown here is derived from an EMBL/GenBank/DDBJ whole genome shotgun (WGS) entry which is preliminary data.</text>
</comment>
<evidence type="ECO:0000313" key="3">
    <source>
        <dbReference type="Proteomes" id="UP000789901"/>
    </source>
</evidence>
<feature type="compositionally biased region" description="Basic and acidic residues" evidence="1">
    <location>
        <begin position="156"/>
        <end position="170"/>
    </location>
</feature>
<proteinExistence type="predicted"/>
<feature type="compositionally biased region" description="Acidic residues" evidence="1">
    <location>
        <begin position="171"/>
        <end position="181"/>
    </location>
</feature>
<dbReference type="Proteomes" id="UP000789901">
    <property type="component" value="Unassembled WGS sequence"/>
</dbReference>
<reference evidence="2 3" key="1">
    <citation type="submission" date="2021-06" db="EMBL/GenBank/DDBJ databases">
        <authorList>
            <person name="Kallberg Y."/>
            <person name="Tangrot J."/>
            <person name="Rosling A."/>
        </authorList>
    </citation>
    <scope>NUCLEOTIDE SEQUENCE [LARGE SCALE GENOMIC DNA]</scope>
    <source>
        <strain evidence="2 3">120-4 pot B 10/14</strain>
    </source>
</reference>
<protein>
    <submittedName>
        <fullName evidence="2">36450_t:CDS:1</fullName>
    </submittedName>
</protein>
<name>A0ABN7VD62_GIGMA</name>
<keyword evidence="3" id="KW-1185">Reference proteome</keyword>
<feature type="non-terminal residue" evidence="2">
    <location>
        <position position="659"/>
    </location>
</feature>
<gene>
    <name evidence="2" type="ORF">GMARGA_LOCUS17317</name>
</gene>
<evidence type="ECO:0000256" key="1">
    <source>
        <dbReference type="SAM" id="MobiDB-lite"/>
    </source>
</evidence>
<dbReference type="PANTHER" id="PTHR46579:SF2">
    <property type="entry name" value="C2H2-TYPE DOMAIN-CONTAINING PROTEIN"/>
    <property type="match status" value="1"/>
</dbReference>
<organism evidence="2 3">
    <name type="scientific">Gigaspora margarita</name>
    <dbReference type="NCBI Taxonomy" id="4874"/>
    <lineage>
        <taxon>Eukaryota</taxon>
        <taxon>Fungi</taxon>
        <taxon>Fungi incertae sedis</taxon>
        <taxon>Mucoromycota</taxon>
        <taxon>Glomeromycotina</taxon>
        <taxon>Glomeromycetes</taxon>
        <taxon>Diversisporales</taxon>
        <taxon>Gigasporaceae</taxon>
        <taxon>Gigaspora</taxon>
    </lineage>
</organism>
<dbReference type="EMBL" id="CAJVQB010013036">
    <property type="protein sequence ID" value="CAG8759553.1"/>
    <property type="molecule type" value="Genomic_DNA"/>
</dbReference>